<dbReference type="InterPro" id="IPR009057">
    <property type="entry name" value="Homeodomain-like_sf"/>
</dbReference>
<evidence type="ECO:0000256" key="1">
    <source>
        <dbReference type="ARBA" id="ARBA00004123"/>
    </source>
</evidence>
<comment type="caution">
    <text evidence="4">The sequence shown here is derived from an EMBL/GenBank/DDBJ whole genome shotgun (WGS) entry which is preliminary data.</text>
</comment>
<name>A0A445G5L7_GLYSO</name>
<dbReference type="Proteomes" id="UP000289340">
    <property type="component" value="Chromosome 17"/>
</dbReference>
<dbReference type="PANTHER" id="PTHR10641:SF622">
    <property type="entry name" value="TRANSCRIPTION FACTOR MYB17"/>
    <property type="match status" value="1"/>
</dbReference>
<accession>A0A445G5L7</accession>
<comment type="subcellular location">
    <subcellularLocation>
        <location evidence="1">Nucleus</location>
    </subcellularLocation>
</comment>
<proteinExistence type="predicted"/>
<evidence type="ECO:0000313" key="4">
    <source>
        <dbReference type="EMBL" id="RZB56482.1"/>
    </source>
</evidence>
<gene>
    <name evidence="4" type="ORF">D0Y65_045588</name>
</gene>
<feature type="domain" description="HTH myb-type" evidence="3">
    <location>
        <begin position="14"/>
        <end position="31"/>
    </location>
</feature>
<protein>
    <submittedName>
        <fullName evidence="4">Transcription factor MYB97</fullName>
    </submittedName>
</protein>
<dbReference type="PROSITE" id="PS51294">
    <property type="entry name" value="HTH_MYB"/>
    <property type="match status" value="1"/>
</dbReference>
<dbReference type="GO" id="GO:0005634">
    <property type="term" value="C:nucleus"/>
    <property type="evidence" value="ECO:0007669"/>
    <property type="project" value="UniProtKB-SubCell"/>
</dbReference>
<reference evidence="4 5" key="1">
    <citation type="submission" date="2018-09" db="EMBL/GenBank/DDBJ databases">
        <title>A high-quality reference genome of wild soybean provides a powerful tool to mine soybean genomes.</title>
        <authorList>
            <person name="Xie M."/>
            <person name="Chung C.Y.L."/>
            <person name="Li M.-W."/>
            <person name="Wong F.-L."/>
            <person name="Chan T.-F."/>
            <person name="Lam H.-M."/>
        </authorList>
    </citation>
    <scope>NUCLEOTIDE SEQUENCE [LARGE SCALE GENOMIC DNA]</scope>
    <source>
        <strain evidence="5">cv. W05</strain>
        <tissue evidence="4">Hypocotyl of etiolated seedlings</tissue>
    </source>
</reference>
<dbReference type="PANTHER" id="PTHR10641">
    <property type="entry name" value="MYB FAMILY TRANSCRIPTION FACTOR"/>
    <property type="match status" value="1"/>
</dbReference>
<dbReference type="InterPro" id="IPR017930">
    <property type="entry name" value="Myb_dom"/>
</dbReference>
<dbReference type="Gene3D" id="1.10.10.60">
    <property type="entry name" value="Homeodomain-like"/>
    <property type="match status" value="1"/>
</dbReference>
<evidence type="ECO:0000313" key="5">
    <source>
        <dbReference type="Proteomes" id="UP000289340"/>
    </source>
</evidence>
<dbReference type="InterPro" id="IPR015495">
    <property type="entry name" value="Myb_TF_plants"/>
</dbReference>
<evidence type="ECO:0000259" key="3">
    <source>
        <dbReference type="PROSITE" id="PS51294"/>
    </source>
</evidence>
<dbReference type="AlphaFoldDB" id="A0A445G5L7"/>
<evidence type="ECO:0000256" key="2">
    <source>
        <dbReference type="ARBA" id="ARBA00023242"/>
    </source>
</evidence>
<keyword evidence="5" id="KW-1185">Reference proteome</keyword>
<sequence>MYLYTPKDREWLLRCGKSCRMRWINYLRPDIRKDGFTPEEDKLIISLHGIVGNRILNHDQFNPSIHFFSLIGKKILLLGICLFPDIGKRYDLDFQSPQKSGQNF</sequence>
<dbReference type="Pfam" id="PF13921">
    <property type="entry name" value="Myb_DNA-bind_6"/>
    <property type="match status" value="1"/>
</dbReference>
<keyword evidence="2" id="KW-0539">Nucleus</keyword>
<dbReference type="EMBL" id="QZWG01000017">
    <property type="protein sequence ID" value="RZB56482.1"/>
    <property type="molecule type" value="Genomic_DNA"/>
</dbReference>
<organism evidence="4 5">
    <name type="scientific">Glycine soja</name>
    <name type="common">Wild soybean</name>
    <dbReference type="NCBI Taxonomy" id="3848"/>
    <lineage>
        <taxon>Eukaryota</taxon>
        <taxon>Viridiplantae</taxon>
        <taxon>Streptophyta</taxon>
        <taxon>Embryophyta</taxon>
        <taxon>Tracheophyta</taxon>
        <taxon>Spermatophyta</taxon>
        <taxon>Magnoliopsida</taxon>
        <taxon>eudicotyledons</taxon>
        <taxon>Gunneridae</taxon>
        <taxon>Pentapetalae</taxon>
        <taxon>rosids</taxon>
        <taxon>fabids</taxon>
        <taxon>Fabales</taxon>
        <taxon>Fabaceae</taxon>
        <taxon>Papilionoideae</taxon>
        <taxon>50 kb inversion clade</taxon>
        <taxon>NPAAA clade</taxon>
        <taxon>indigoferoid/millettioid clade</taxon>
        <taxon>Phaseoleae</taxon>
        <taxon>Glycine</taxon>
        <taxon>Glycine subgen. Soja</taxon>
    </lineage>
</organism>
<dbReference type="SUPFAM" id="SSF46689">
    <property type="entry name" value="Homeodomain-like"/>
    <property type="match status" value="1"/>
</dbReference>